<proteinExistence type="predicted"/>
<comment type="caution">
    <text evidence="1">The sequence shown here is derived from an EMBL/GenBank/DDBJ whole genome shotgun (WGS) entry which is preliminary data.</text>
</comment>
<organism evidence="1 2">
    <name type="scientific">Brachionus plicatilis</name>
    <name type="common">Marine rotifer</name>
    <name type="synonym">Brachionus muelleri</name>
    <dbReference type="NCBI Taxonomy" id="10195"/>
    <lineage>
        <taxon>Eukaryota</taxon>
        <taxon>Metazoa</taxon>
        <taxon>Spiralia</taxon>
        <taxon>Gnathifera</taxon>
        <taxon>Rotifera</taxon>
        <taxon>Eurotatoria</taxon>
        <taxon>Monogononta</taxon>
        <taxon>Pseudotrocha</taxon>
        <taxon>Ploima</taxon>
        <taxon>Brachionidae</taxon>
        <taxon>Brachionus</taxon>
    </lineage>
</organism>
<dbReference type="EMBL" id="REGN01007001">
    <property type="protein sequence ID" value="RNA07565.1"/>
    <property type="molecule type" value="Genomic_DNA"/>
</dbReference>
<dbReference type="AlphaFoldDB" id="A0A3M7Q9E1"/>
<gene>
    <name evidence="1" type="ORF">BpHYR1_002371</name>
</gene>
<accession>A0A3M7Q9E1</accession>
<keyword evidence="2" id="KW-1185">Reference proteome</keyword>
<dbReference type="Proteomes" id="UP000276133">
    <property type="component" value="Unassembled WGS sequence"/>
</dbReference>
<reference evidence="1 2" key="1">
    <citation type="journal article" date="2018" name="Sci. Rep.">
        <title>Genomic signatures of local adaptation to the degree of environmental predictability in rotifers.</title>
        <authorList>
            <person name="Franch-Gras L."/>
            <person name="Hahn C."/>
            <person name="Garcia-Roger E.M."/>
            <person name="Carmona M.J."/>
            <person name="Serra M."/>
            <person name="Gomez A."/>
        </authorList>
    </citation>
    <scope>NUCLEOTIDE SEQUENCE [LARGE SCALE GENOMIC DNA]</scope>
    <source>
        <strain evidence="1">HYR1</strain>
    </source>
</reference>
<evidence type="ECO:0000313" key="2">
    <source>
        <dbReference type="Proteomes" id="UP000276133"/>
    </source>
</evidence>
<evidence type="ECO:0000313" key="1">
    <source>
        <dbReference type="EMBL" id="RNA07565.1"/>
    </source>
</evidence>
<name>A0A3M7Q9E1_BRAPC</name>
<protein>
    <submittedName>
        <fullName evidence="1">Uncharacterized protein</fullName>
    </submittedName>
</protein>
<sequence length="207" mass="24126">MYETIKKDFYNFIKVVRRFTGLEYKKLSVYRWLDVIEKDKTFKKKKGSGGPAKIATKLMVTKLIAYFNHKSGQHVYLGELFWPDLASVAITFSAILFPRIEKRQFFGASKIILFPRIENNTHIYHPNIYSAIEALKTQENQIAFAYHGKIPVPYRCKLVVYTDASYTFRRQMLILGKLTVDEYIGMILATMSEEEKRPRNVLPILAI</sequence>